<dbReference type="GeneID" id="10508284"/>
<evidence type="ECO:0008006" key="3">
    <source>
        <dbReference type="Google" id="ProtNLM"/>
    </source>
</evidence>
<name>F0ZYJ2_DICPU</name>
<dbReference type="EMBL" id="GL871285">
    <property type="protein sequence ID" value="EGC30983.1"/>
    <property type="molecule type" value="Genomic_DNA"/>
</dbReference>
<reference evidence="2" key="1">
    <citation type="journal article" date="2011" name="Genome Biol.">
        <title>Comparative genomics of the social amoebae Dictyostelium discoideum and Dictyostelium purpureum.</title>
        <authorList>
            <consortium name="US DOE Joint Genome Institute (JGI-PGF)"/>
            <person name="Sucgang R."/>
            <person name="Kuo A."/>
            <person name="Tian X."/>
            <person name="Salerno W."/>
            <person name="Parikh A."/>
            <person name="Feasley C.L."/>
            <person name="Dalin E."/>
            <person name="Tu H."/>
            <person name="Huang E."/>
            <person name="Barry K."/>
            <person name="Lindquist E."/>
            <person name="Shapiro H."/>
            <person name="Bruce D."/>
            <person name="Schmutz J."/>
            <person name="Salamov A."/>
            <person name="Fey P."/>
            <person name="Gaudet P."/>
            <person name="Anjard C."/>
            <person name="Babu M.M."/>
            <person name="Basu S."/>
            <person name="Bushmanova Y."/>
            <person name="van der Wel H."/>
            <person name="Katoh-Kurasawa M."/>
            <person name="Dinh C."/>
            <person name="Coutinho P.M."/>
            <person name="Saito T."/>
            <person name="Elias M."/>
            <person name="Schaap P."/>
            <person name="Kay R.R."/>
            <person name="Henrissat B."/>
            <person name="Eichinger L."/>
            <person name="Rivero F."/>
            <person name="Putnam N.H."/>
            <person name="West C.M."/>
            <person name="Loomis W.F."/>
            <person name="Chisholm R.L."/>
            <person name="Shaulsky G."/>
            <person name="Strassmann J.E."/>
            <person name="Queller D.C."/>
            <person name="Kuspa A."/>
            <person name="Grigoriev I.V."/>
        </authorList>
    </citation>
    <scope>NUCLEOTIDE SEQUENCE [LARGE SCALE GENOMIC DNA]</scope>
    <source>
        <strain evidence="2">QSDP1</strain>
    </source>
</reference>
<protein>
    <recommendedName>
        <fullName evidence="3">F-box domain-containing protein</fullName>
    </recommendedName>
</protein>
<proteinExistence type="predicted"/>
<evidence type="ECO:0000313" key="2">
    <source>
        <dbReference type="Proteomes" id="UP000001064"/>
    </source>
</evidence>
<dbReference type="AlphaFoldDB" id="F0ZYJ2"/>
<evidence type="ECO:0000313" key="1">
    <source>
        <dbReference type="EMBL" id="EGC30983.1"/>
    </source>
</evidence>
<keyword evidence="2" id="KW-1185">Reference proteome</keyword>
<dbReference type="Proteomes" id="UP000001064">
    <property type="component" value="Unassembled WGS sequence"/>
</dbReference>
<dbReference type="VEuPathDB" id="AmoebaDB:DICPUDRAFT_157204"/>
<gene>
    <name evidence="1" type="ORF">DICPUDRAFT_157204</name>
</gene>
<sequence length="749" mass="89834">MVKSMELVDLDNFDIEKICDYLLCNKGEYYDEYGQFVPKNKSKNRFFQSFIDYLDFNNETIYPTKQQLENIFKIFVKLKGYDSFKYYEMIVFSSYENYLYFNYGNGDNFEKIITEWVEYGLKMNEYHRWHGIYNDNEYHNLLFDQEIKNVPDIEEEEDKEDDPHEEELKRKCFSYNNEGVIRFFIYLGYPLEIKIKEGQYLEYISLLVELSTLVKRNEPLSRTDSYYKTYTYYLYLNTNEALLSLISITPFIQSKLYDQILSIIYRDPKLFINYGNQFSLIRDFNETIETLLKLDEFNFQVMLDFIRFFLDNARGNYSNKKEYYEKYKIIHFKEEICRVPLLFSIIDTTFPDNILKKIVCLLLNDFSTMQIRKLNLALVCKKFYYVVKENMNNSTTIPIDIGECIYNIKEDNFHNFSLLNPNSVKFLCYSVSKFIDPSLSVLKIFKNLQTLEIHGMTELDANSIAILDSIKSLKSITIKSIPFYRFCEFFRGFRDLYGYLKDQYLENKNDYEYCQVDLNSYPKEFNIKKQSFEDFTKENCGKNFYIHLYGYNGRKDKRLNALNMLKINTVTIQNISTTCMDFFTYYHTSYNMCRVPEFTLIVDEIPPELVLHSFISHPQRNKQETITSLEFIIDQTTKLQYVIPFLKILKRAIYLEKFSLTLVYNALGTQLEKDYKDNKPLCDNKCFETTIQNTVSELFKHLSKKRFPYLKMIEISDQGKVTINIDWKLVELSHFKPQFPYRFIYFESQ</sequence>
<dbReference type="InParanoid" id="F0ZYJ2"/>
<dbReference type="RefSeq" id="XP_003292484.1">
    <property type="nucleotide sequence ID" value="XM_003292436.1"/>
</dbReference>
<organism evidence="1 2">
    <name type="scientific">Dictyostelium purpureum</name>
    <name type="common">Slime mold</name>
    <dbReference type="NCBI Taxonomy" id="5786"/>
    <lineage>
        <taxon>Eukaryota</taxon>
        <taxon>Amoebozoa</taxon>
        <taxon>Evosea</taxon>
        <taxon>Eumycetozoa</taxon>
        <taxon>Dictyostelia</taxon>
        <taxon>Dictyosteliales</taxon>
        <taxon>Dictyosteliaceae</taxon>
        <taxon>Dictyostelium</taxon>
    </lineage>
</organism>
<accession>F0ZYJ2</accession>
<dbReference type="KEGG" id="dpp:DICPUDRAFT_157204"/>